<keyword evidence="2" id="KW-1185">Reference proteome</keyword>
<evidence type="ECO:0000313" key="1">
    <source>
        <dbReference type="EMBL" id="CAG8761915.1"/>
    </source>
</evidence>
<organism evidence="1 2">
    <name type="scientific">Ambispora leptoticha</name>
    <dbReference type="NCBI Taxonomy" id="144679"/>
    <lineage>
        <taxon>Eukaryota</taxon>
        <taxon>Fungi</taxon>
        <taxon>Fungi incertae sedis</taxon>
        <taxon>Mucoromycota</taxon>
        <taxon>Glomeromycotina</taxon>
        <taxon>Glomeromycetes</taxon>
        <taxon>Archaeosporales</taxon>
        <taxon>Ambisporaceae</taxon>
        <taxon>Ambispora</taxon>
    </lineage>
</organism>
<evidence type="ECO:0000313" key="2">
    <source>
        <dbReference type="Proteomes" id="UP000789508"/>
    </source>
</evidence>
<feature type="non-terminal residue" evidence="1">
    <location>
        <position position="98"/>
    </location>
</feature>
<accession>A0A9N9J3A8</accession>
<gene>
    <name evidence="1" type="ORF">ALEPTO_LOCUS13705</name>
</gene>
<proteinExistence type="predicted"/>
<protein>
    <submittedName>
        <fullName evidence="1">4617_t:CDS:1</fullName>
    </submittedName>
</protein>
<dbReference type="Proteomes" id="UP000789508">
    <property type="component" value="Unassembled WGS sequence"/>
</dbReference>
<name>A0A9N9J3A8_9GLOM</name>
<sequence>EIFLYNLYPSWLNRSLVVAELQARRVIMWTNEHLRLSIDERKLGTSNIMISWVLGKFQSLVKDYNSMCQYIAGSSSGKRSRTGERYFEDFRTRFWERP</sequence>
<dbReference type="AlphaFoldDB" id="A0A9N9J3A8"/>
<reference evidence="1" key="1">
    <citation type="submission" date="2021-06" db="EMBL/GenBank/DDBJ databases">
        <authorList>
            <person name="Kallberg Y."/>
            <person name="Tangrot J."/>
            <person name="Rosling A."/>
        </authorList>
    </citation>
    <scope>NUCLEOTIDE SEQUENCE</scope>
    <source>
        <strain evidence="1">FL130A</strain>
    </source>
</reference>
<dbReference type="EMBL" id="CAJVPS010046844">
    <property type="protein sequence ID" value="CAG8761915.1"/>
    <property type="molecule type" value="Genomic_DNA"/>
</dbReference>
<feature type="non-terminal residue" evidence="1">
    <location>
        <position position="1"/>
    </location>
</feature>
<comment type="caution">
    <text evidence="1">The sequence shown here is derived from an EMBL/GenBank/DDBJ whole genome shotgun (WGS) entry which is preliminary data.</text>
</comment>
<dbReference type="OrthoDB" id="2436117at2759"/>